<name>A0ABU4Z1M5_9HYPH</name>
<evidence type="ECO:0000256" key="1">
    <source>
        <dbReference type="SAM" id="MobiDB-lite"/>
    </source>
</evidence>
<keyword evidence="4" id="KW-1185">Reference proteome</keyword>
<evidence type="ECO:0000259" key="2">
    <source>
        <dbReference type="Pfam" id="PF07506"/>
    </source>
</evidence>
<feature type="compositionally biased region" description="Polar residues" evidence="1">
    <location>
        <begin position="90"/>
        <end position="103"/>
    </location>
</feature>
<reference evidence="3 4" key="1">
    <citation type="submission" date="2023-08" db="EMBL/GenBank/DDBJ databases">
        <title>Implementing the SeqCode for naming new Mesorhizobium species isolated from Vachellia karroo root nodules.</title>
        <authorList>
            <person name="Van Lill M."/>
        </authorList>
    </citation>
    <scope>NUCLEOTIDE SEQUENCE [LARGE SCALE GENOMIC DNA]</scope>
    <source>
        <strain evidence="3 4">VK22B</strain>
    </source>
</reference>
<organism evidence="3 4">
    <name type="scientific">Mesorhizobium captivum</name>
    <dbReference type="NCBI Taxonomy" id="3072319"/>
    <lineage>
        <taxon>Bacteria</taxon>
        <taxon>Pseudomonadati</taxon>
        <taxon>Pseudomonadota</taxon>
        <taxon>Alphaproteobacteria</taxon>
        <taxon>Hyphomicrobiales</taxon>
        <taxon>Phyllobacteriaceae</taxon>
        <taxon>Mesorhizobium</taxon>
    </lineage>
</organism>
<feature type="domain" description="RepB plasmid partition" evidence="2">
    <location>
        <begin position="119"/>
        <end position="258"/>
    </location>
</feature>
<evidence type="ECO:0000313" key="4">
    <source>
        <dbReference type="Proteomes" id="UP001271249"/>
    </source>
</evidence>
<dbReference type="EMBL" id="JAVIJC010000011">
    <property type="protein sequence ID" value="MDX8492503.1"/>
    <property type="molecule type" value="Genomic_DNA"/>
</dbReference>
<dbReference type="InterPro" id="IPR011111">
    <property type="entry name" value="Plasmid_RepB"/>
</dbReference>
<dbReference type="Pfam" id="PF07506">
    <property type="entry name" value="RepB"/>
    <property type="match status" value="1"/>
</dbReference>
<protein>
    <submittedName>
        <fullName evidence="3">Plasmid partitioning protein RepB C-terminal domain-containing protein</fullName>
    </submittedName>
</protein>
<sequence>MTKAELRRFVENNRHASRLTDNLQAPLNPLRGPAFVRTYKRQFDRMQDFIREADAAQHQLESVVNATGQILPNAAFRALLQEHDLGTLPSILTQGSPTGGPNSRSEEQQGPLCFTAGPQLVGGICLDVLDLLNDFGAPLKIFPLLREVVPGRQVEIVRLMIALDRVQFRVVRVLIALTPRSQLTDPFARRKQYEGISPSQLAAMETDLAKVSHEYLSVASTHGATVLNLIAVTSYFDRLLNSPKLVRFLARNFVGHLEVYQKLLDFREGRFQKRAPTV</sequence>
<feature type="region of interest" description="Disordered" evidence="1">
    <location>
        <begin position="90"/>
        <end position="110"/>
    </location>
</feature>
<proteinExistence type="predicted"/>
<gene>
    <name evidence="3" type="ORF">RFN29_13030</name>
</gene>
<evidence type="ECO:0000313" key="3">
    <source>
        <dbReference type="EMBL" id="MDX8492503.1"/>
    </source>
</evidence>
<dbReference type="RefSeq" id="WP_320226484.1">
    <property type="nucleotide sequence ID" value="NZ_JAVIJC010000011.1"/>
</dbReference>
<accession>A0ABU4Z1M5</accession>
<dbReference type="Proteomes" id="UP001271249">
    <property type="component" value="Unassembled WGS sequence"/>
</dbReference>
<comment type="caution">
    <text evidence="3">The sequence shown here is derived from an EMBL/GenBank/DDBJ whole genome shotgun (WGS) entry which is preliminary data.</text>
</comment>